<organism evidence="1 2">
    <name type="scientific">Zophobas morio</name>
    <dbReference type="NCBI Taxonomy" id="2755281"/>
    <lineage>
        <taxon>Eukaryota</taxon>
        <taxon>Metazoa</taxon>
        <taxon>Ecdysozoa</taxon>
        <taxon>Arthropoda</taxon>
        <taxon>Hexapoda</taxon>
        <taxon>Insecta</taxon>
        <taxon>Pterygota</taxon>
        <taxon>Neoptera</taxon>
        <taxon>Endopterygota</taxon>
        <taxon>Coleoptera</taxon>
        <taxon>Polyphaga</taxon>
        <taxon>Cucujiformia</taxon>
        <taxon>Tenebrionidae</taxon>
        <taxon>Zophobas</taxon>
    </lineage>
</organism>
<protein>
    <submittedName>
        <fullName evidence="1">Uncharacterized protein</fullName>
    </submittedName>
</protein>
<dbReference type="EMBL" id="JALNTZ010000004">
    <property type="protein sequence ID" value="KAJ3653181.1"/>
    <property type="molecule type" value="Genomic_DNA"/>
</dbReference>
<evidence type="ECO:0000313" key="2">
    <source>
        <dbReference type="Proteomes" id="UP001168821"/>
    </source>
</evidence>
<proteinExistence type="predicted"/>
<gene>
    <name evidence="1" type="ORF">Zmor_012445</name>
</gene>
<name>A0AA38MED4_9CUCU</name>
<keyword evidence="2" id="KW-1185">Reference proteome</keyword>
<reference evidence="1" key="1">
    <citation type="journal article" date="2023" name="G3 (Bethesda)">
        <title>Whole genome assemblies of Zophobas morio and Tenebrio molitor.</title>
        <authorList>
            <person name="Kaur S."/>
            <person name="Stinson S.A."/>
            <person name="diCenzo G.C."/>
        </authorList>
    </citation>
    <scope>NUCLEOTIDE SEQUENCE</scope>
    <source>
        <strain evidence="1">QUZm001</strain>
    </source>
</reference>
<dbReference type="AlphaFoldDB" id="A0AA38MED4"/>
<comment type="caution">
    <text evidence="1">The sequence shown here is derived from an EMBL/GenBank/DDBJ whole genome shotgun (WGS) entry which is preliminary data.</text>
</comment>
<accession>A0AA38MED4</accession>
<dbReference type="Proteomes" id="UP001168821">
    <property type="component" value="Unassembled WGS sequence"/>
</dbReference>
<evidence type="ECO:0000313" key="1">
    <source>
        <dbReference type="EMBL" id="KAJ3653181.1"/>
    </source>
</evidence>
<sequence>MFEPDFPTTEHSLFVSALLELRLFIINMLRKQNVHKACSPDYEAFVVFNQEEFAAFLKKMVEFKPLVRDVEFEVFLCELQKYRTFICKKKVIKFQPKFKNVYQHMYISVAHCRQF</sequence>